<comment type="caution">
    <text evidence="2">The sequence shown here is derived from an EMBL/GenBank/DDBJ whole genome shotgun (WGS) entry which is preliminary data.</text>
</comment>
<dbReference type="AlphaFoldDB" id="A0A6B3LSY5"/>
<proteinExistence type="predicted"/>
<evidence type="ECO:0000313" key="2">
    <source>
        <dbReference type="EMBL" id="NEM96580.1"/>
    </source>
</evidence>
<name>A0A6B3LSY5_9BACT</name>
<evidence type="ECO:0000256" key="1">
    <source>
        <dbReference type="SAM" id="SignalP"/>
    </source>
</evidence>
<evidence type="ECO:0008006" key="4">
    <source>
        <dbReference type="Google" id="ProtNLM"/>
    </source>
</evidence>
<feature type="chain" id="PRO_5025582751" description="Outer membrane protein beta-barrel domain-containing protein" evidence="1">
    <location>
        <begin position="20"/>
        <end position="416"/>
    </location>
</feature>
<organism evidence="2 3">
    <name type="scientific">Pontibacter burrus</name>
    <dbReference type="NCBI Taxonomy" id="2704466"/>
    <lineage>
        <taxon>Bacteria</taxon>
        <taxon>Pseudomonadati</taxon>
        <taxon>Bacteroidota</taxon>
        <taxon>Cytophagia</taxon>
        <taxon>Cytophagales</taxon>
        <taxon>Hymenobacteraceae</taxon>
        <taxon>Pontibacter</taxon>
    </lineage>
</organism>
<reference evidence="2 3" key="1">
    <citation type="submission" date="2020-02" db="EMBL/GenBank/DDBJ databases">
        <authorList>
            <person name="Kim M.K."/>
        </authorList>
    </citation>
    <scope>NUCLEOTIDE SEQUENCE [LARGE SCALE GENOMIC DNA]</scope>
    <source>
        <strain evidence="2 3">BT327</strain>
    </source>
</reference>
<evidence type="ECO:0000313" key="3">
    <source>
        <dbReference type="Proteomes" id="UP000474777"/>
    </source>
</evidence>
<dbReference type="RefSeq" id="WP_163912025.1">
    <property type="nucleotide sequence ID" value="NZ_JAAGWD010000001.1"/>
</dbReference>
<dbReference type="Proteomes" id="UP000474777">
    <property type="component" value="Unassembled WGS sequence"/>
</dbReference>
<feature type="signal peptide" evidence="1">
    <location>
        <begin position="1"/>
        <end position="19"/>
    </location>
</feature>
<dbReference type="EMBL" id="JAAGWD010000001">
    <property type="protein sequence ID" value="NEM96580.1"/>
    <property type="molecule type" value="Genomic_DNA"/>
</dbReference>
<keyword evidence="3" id="KW-1185">Reference proteome</keyword>
<protein>
    <recommendedName>
        <fullName evidence="4">Outer membrane protein beta-barrel domain-containing protein</fullName>
    </recommendedName>
</protein>
<sequence>MNKLLLSLLLLVCSLTTYAQVTFEPGYFIDNNGTRIDCLIRNTDKSSNPTLIEYKLTEEGKAQTESIDNIQAFEILNTIHKYKRFIVNIDRSSDNLRELHYVREPEFKSRQLFLRVLLEGDITLYVYKEPSLTRFFYQIGDAQPEQLVYKKYMHDVTSFRENKAFQQQLWMALQCPSFTMEQFSKLNYEERNLVRIFKEYYSCTGQQYTDHALDRTKDVFSFRVGAGVGLGALELYNGKSSSTLDMGVGLAPQVFGEIVYTLPFNKRQWEIFIKPTFVYFKKKGKAPVFGPNAEIESNLSHVMLPLGLRKSFYLNTDVKFLLSSAVAVNNLVFKKEVLTIIKDGKKGFDTFPNSYYPSLVVGTGFSFRNKFAVEANYYLANTMGKGAGAYYSTQSDTIWKPRLASSYAVALSYTLK</sequence>
<keyword evidence="1" id="KW-0732">Signal</keyword>
<accession>A0A6B3LSY5</accession>
<gene>
    <name evidence="2" type="ORF">GXP69_02630</name>
</gene>